<dbReference type="AlphaFoldDB" id="A0A8S9YNS8"/>
<comment type="similarity">
    <text evidence="1">Belongs to the SH3BGR family.</text>
</comment>
<dbReference type="SUPFAM" id="SSF52833">
    <property type="entry name" value="Thioredoxin-like"/>
    <property type="match status" value="1"/>
</dbReference>
<dbReference type="Proteomes" id="UP000822476">
    <property type="component" value="Unassembled WGS sequence"/>
</dbReference>
<dbReference type="InterPro" id="IPR051033">
    <property type="entry name" value="SH3BGR"/>
</dbReference>
<dbReference type="Gene3D" id="3.40.30.10">
    <property type="entry name" value="Glutaredoxin"/>
    <property type="match status" value="1"/>
</dbReference>
<dbReference type="OrthoDB" id="9932926at2759"/>
<feature type="region of interest" description="Disordered" evidence="2">
    <location>
        <begin position="117"/>
        <end position="331"/>
    </location>
</feature>
<feature type="compositionally biased region" description="Acidic residues" evidence="2">
    <location>
        <begin position="315"/>
        <end position="331"/>
    </location>
</feature>
<dbReference type="EMBL" id="JTDE01010853">
    <property type="protein sequence ID" value="KAF7234254.1"/>
    <property type="molecule type" value="Genomic_DNA"/>
</dbReference>
<feature type="compositionally biased region" description="Basic and acidic residues" evidence="2">
    <location>
        <begin position="182"/>
        <end position="203"/>
    </location>
</feature>
<dbReference type="GO" id="GO:0005737">
    <property type="term" value="C:cytoplasm"/>
    <property type="evidence" value="ECO:0007669"/>
    <property type="project" value="TreeGrafter"/>
</dbReference>
<sequence>MCGRHIQDSTMVVRVFYSSLSGSVSIKKQQNDIIDLLSAKNVQFEKIDLSEPNNEETKNAIYEGIKKLERPIVPPHIFSGDEYLGGYGEFKEAIEMEELESFLKLPGDKPKSFVCLAKDESSDEEKSSESASDEKESTDDSSDGDKDSEKENEGEDDDRSQKRKLSNKTEDANGNDLLAEPKSGEKKVRKEEADAEMVDKVEDSAALTMAGTSESDSDGVHSDGKSAAVEENIEQDESATTQSGNPKEQTSSEGSKESSRKSSATDSSKKNGSSDASSTSESDSDESRDDTKPLNDGAETKKEEQTTEATKETESSSEESDSSEGDDSDSD</sequence>
<evidence type="ECO:0000313" key="4">
    <source>
        <dbReference type="Proteomes" id="UP000822476"/>
    </source>
</evidence>
<feature type="compositionally biased region" description="Basic and acidic residues" evidence="2">
    <location>
        <begin position="117"/>
        <end position="135"/>
    </location>
</feature>
<evidence type="ECO:0000256" key="1">
    <source>
        <dbReference type="ARBA" id="ARBA00007764"/>
    </source>
</evidence>
<keyword evidence="4" id="KW-1185">Reference proteome</keyword>
<accession>A0A8S9YNS8</accession>
<protein>
    <recommendedName>
        <fullName evidence="5">SH3 domain-binding glutamic acid-rich protein</fullName>
    </recommendedName>
</protein>
<gene>
    <name evidence="3" type="ORF">EG68_12294</name>
</gene>
<name>A0A8S9YNS8_9TREM</name>
<evidence type="ECO:0000256" key="2">
    <source>
        <dbReference type="SAM" id="MobiDB-lite"/>
    </source>
</evidence>
<organism evidence="3 4">
    <name type="scientific">Paragonimus skrjabini miyazakii</name>
    <dbReference type="NCBI Taxonomy" id="59628"/>
    <lineage>
        <taxon>Eukaryota</taxon>
        <taxon>Metazoa</taxon>
        <taxon>Spiralia</taxon>
        <taxon>Lophotrochozoa</taxon>
        <taxon>Platyhelminthes</taxon>
        <taxon>Trematoda</taxon>
        <taxon>Digenea</taxon>
        <taxon>Plagiorchiida</taxon>
        <taxon>Troglotremata</taxon>
        <taxon>Troglotrematidae</taxon>
        <taxon>Paragonimus</taxon>
    </lineage>
</organism>
<evidence type="ECO:0000313" key="3">
    <source>
        <dbReference type="EMBL" id="KAF7234254.1"/>
    </source>
</evidence>
<dbReference type="PANTHER" id="PTHR12232:SF0">
    <property type="entry name" value="THIOREDOXIN DOMAIN-CONTAINING PROTEIN"/>
    <property type="match status" value="1"/>
</dbReference>
<dbReference type="Pfam" id="PF04908">
    <property type="entry name" value="SH3BGR"/>
    <property type="match status" value="1"/>
</dbReference>
<dbReference type="PANTHER" id="PTHR12232">
    <property type="entry name" value="SH3 DOMAIN-BINDING GLUTAMIC ACID-RICH-LIKE PROTEIN"/>
    <property type="match status" value="1"/>
</dbReference>
<feature type="compositionally biased region" description="Basic and acidic residues" evidence="2">
    <location>
        <begin position="289"/>
        <end position="314"/>
    </location>
</feature>
<dbReference type="PROSITE" id="PS51354">
    <property type="entry name" value="GLUTAREDOXIN_2"/>
    <property type="match status" value="1"/>
</dbReference>
<evidence type="ECO:0008006" key="5">
    <source>
        <dbReference type="Google" id="ProtNLM"/>
    </source>
</evidence>
<comment type="caution">
    <text evidence="3">The sequence shown here is derived from an EMBL/GenBank/DDBJ whole genome shotgun (WGS) entry which is preliminary data.</text>
</comment>
<feature type="compositionally biased region" description="Low complexity" evidence="2">
    <location>
        <begin position="261"/>
        <end position="281"/>
    </location>
</feature>
<proteinExistence type="inferred from homology"/>
<reference evidence="3" key="1">
    <citation type="submission" date="2019-07" db="EMBL/GenBank/DDBJ databases">
        <title>Annotation for the trematode Paragonimus miyazaki's.</title>
        <authorList>
            <person name="Choi Y.-J."/>
        </authorList>
    </citation>
    <scope>NUCLEOTIDE SEQUENCE</scope>
    <source>
        <strain evidence="3">Japan</strain>
    </source>
</reference>
<dbReference type="InterPro" id="IPR036249">
    <property type="entry name" value="Thioredoxin-like_sf"/>
</dbReference>
<dbReference type="InterPro" id="IPR006993">
    <property type="entry name" value="Glut_rich_SH3-bd"/>
</dbReference>